<dbReference type="PANTHER" id="PTHR47235">
    <property type="entry name" value="BLR6548 PROTEIN"/>
    <property type="match status" value="1"/>
</dbReference>
<dbReference type="PANTHER" id="PTHR47235:SF1">
    <property type="entry name" value="BLR6548 PROTEIN"/>
    <property type="match status" value="1"/>
</dbReference>
<accession>A0ABW3CKX8</accession>
<evidence type="ECO:0000313" key="4">
    <source>
        <dbReference type="EMBL" id="MFD0854373.1"/>
    </source>
</evidence>
<evidence type="ECO:0000259" key="3">
    <source>
        <dbReference type="Pfam" id="PF13458"/>
    </source>
</evidence>
<dbReference type="EMBL" id="JBHTIR010002890">
    <property type="protein sequence ID" value="MFD0854373.1"/>
    <property type="molecule type" value="Genomic_DNA"/>
</dbReference>
<feature type="non-terminal residue" evidence="4">
    <location>
        <position position="1"/>
    </location>
</feature>
<keyword evidence="2" id="KW-0732">Signal</keyword>
<proteinExistence type="inferred from homology"/>
<dbReference type="SUPFAM" id="SSF53822">
    <property type="entry name" value="Periplasmic binding protein-like I"/>
    <property type="match status" value="1"/>
</dbReference>
<sequence>SFTAAGFELVGSSAALPSQSPPQDWSPHVNKIMDSAGGGPPDVVVSVMAGAKFNAGLYTALKRAGYKGLITDATSYDPKVLEDPQTAQALDGVYAAPQFEPYESSAPEIAQMKADLQKAGGGNVVPDQHMATGYWSADVFLKMLEKAGKDLTRDSFFKAVQNFSYENKGFGRINFPSGKTASNGCGALVRIQGGKFTVAQNLRCFDNTTL</sequence>
<organism evidence="4 5">
    <name type="scientific">Actinomadura adrarensis</name>
    <dbReference type="NCBI Taxonomy" id="1819600"/>
    <lineage>
        <taxon>Bacteria</taxon>
        <taxon>Bacillati</taxon>
        <taxon>Actinomycetota</taxon>
        <taxon>Actinomycetes</taxon>
        <taxon>Streptosporangiales</taxon>
        <taxon>Thermomonosporaceae</taxon>
        <taxon>Actinomadura</taxon>
    </lineage>
</organism>
<keyword evidence="5" id="KW-1185">Reference proteome</keyword>
<name>A0ABW3CKX8_9ACTN</name>
<evidence type="ECO:0000256" key="1">
    <source>
        <dbReference type="ARBA" id="ARBA00010062"/>
    </source>
</evidence>
<dbReference type="InterPro" id="IPR028082">
    <property type="entry name" value="Peripla_BP_I"/>
</dbReference>
<dbReference type="Proteomes" id="UP001597083">
    <property type="component" value="Unassembled WGS sequence"/>
</dbReference>
<evidence type="ECO:0000256" key="2">
    <source>
        <dbReference type="ARBA" id="ARBA00022729"/>
    </source>
</evidence>
<protein>
    <submittedName>
        <fullName evidence="4">ABC transporter substrate-binding protein</fullName>
    </submittedName>
</protein>
<feature type="domain" description="Leucine-binding protein" evidence="3">
    <location>
        <begin position="1"/>
        <end position="194"/>
    </location>
</feature>
<evidence type="ECO:0000313" key="5">
    <source>
        <dbReference type="Proteomes" id="UP001597083"/>
    </source>
</evidence>
<dbReference type="Pfam" id="PF13458">
    <property type="entry name" value="Peripla_BP_6"/>
    <property type="match status" value="1"/>
</dbReference>
<comment type="caution">
    <text evidence="4">The sequence shown here is derived from an EMBL/GenBank/DDBJ whole genome shotgun (WGS) entry which is preliminary data.</text>
</comment>
<gene>
    <name evidence="4" type="ORF">ACFQ07_19195</name>
</gene>
<dbReference type="Gene3D" id="3.40.50.2300">
    <property type="match status" value="2"/>
</dbReference>
<comment type="similarity">
    <text evidence="1">Belongs to the leucine-binding protein family.</text>
</comment>
<dbReference type="InterPro" id="IPR028081">
    <property type="entry name" value="Leu-bd"/>
</dbReference>
<reference evidence="5" key="1">
    <citation type="journal article" date="2019" name="Int. J. Syst. Evol. Microbiol.">
        <title>The Global Catalogue of Microorganisms (GCM) 10K type strain sequencing project: providing services to taxonomists for standard genome sequencing and annotation.</title>
        <authorList>
            <consortium name="The Broad Institute Genomics Platform"/>
            <consortium name="The Broad Institute Genome Sequencing Center for Infectious Disease"/>
            <person name="Wu L."/>
            <person name="Ma J."/>
        </authorList>
    </citation>
    <scope>NUCLEOTIDE SEQUENCE [LARGE SCALE GENOMIC DNA]</scope>
    <source>
        <strain evidence="5">JCM 31696</strain>
    </source>
</reference>